<dbReference type="AlphaFoldDB" id="A0A6N0NV22"/>
<evidence type="ECO:0000256" key="1">
    <source>
        <dbReference type="ARBA" id="ARBA00004953"/>
    </source>
</evidence>
<feature type="domain" description="Cobalamin biosynthesis precorrin-8X methylmutase CobH/CbiC" evidence="5">
    <location>
        <begin position="26"/>
        <end position="185"/>
    </location>
</feature>
<gene>
    <name evidence="6" type="ORF">GWK48_04170</name>
</gene>
<organism evidence="6 7">
    <name type="scientific">Metallosphaera tengchongensis</name>
    <dbReference type="NCBI Taxonomy" id="1532350"/>
    <lineage>
        <taxon>Archaea</taxon>
        <taxon>Thermoproteota</taxon>
        <taxon>Thermoprotei</taxon>
        <taxon>Sulfolobales</taxon>
        <taxon>Sulfolobaceae</taxon>
        <taxon>Metallosphaera</taxon>
    </lineage>
</organism>
<accession>A0A6N0NV22</accession>
<keyword evidence="4" id="KW-0413">Isomerase</keyword>
<reference evidence="6 7" key="1">
    <citation type="submission" date="2020-02" db="EMBL/GenBank/DDBJ databases">
        <title>Comparative genome analysis reveals the metabolism and evolution of the thermophilic archaeal genus Metallosphaera.</title>
        <authorList>
            <person name="Jiang C."/>
        </authorList>
    </citation>
    <scope>NUCLEOTIDE SEQUENCE [LARGE SCALE GENOMIC DNA]</scope>
    <source>
        <strain evidence="6 7">Ric-A</strain>
    </source>
</reference>
<dbReference type="InterPro" id="IPR003722">
    <property type="entry name" value="Cbl_synth_CobH/CbiC"/>
</dbReference>
<evidence type="ECO:0000256" key="3">
    <source>
        <dbReference type="ARBA" id="ARBA00022573"/>
    </source>
</evidence>
<name>A0A6N0NV22_9CREN</name>
<dbReference type="EMBL" id="CP049074">
    <property type="protein sequence ID" value="QKQ99692.1"/>
    <property type="molecule type" value="Genomic_DNA"/>
</dbReference>
<comment type="pathway">
    <text evidence="1">Cofactor biosynthesis; adenosylcobalamin biosynthesis.</text>
</comment>
<dbReference type="OrthoDB" id="24491at2157"/>
<dbReference type="KEGG" id="mten:GWK48_04170"/>
<protein>
    <submittedName>
        <fullName evidence="6">Precorrin-8X methylmutase</fullName>
    </submittedName>
</protein>
<comment type="similarity">
    <text evidence="2">Belongs to the CobH/CbiC family.</text>
</comment>
<sequence>MGDVDNISKEGDMKIDFLLGDFLSLLNPREAHVMRRVIRSIGDLDLVGTLRFSKNALTVGPELVRKGVLVDTRMAKAGLGNLGIYVEPRTRTNKYFSQDIVESWREVMNGKAVMIGTSPLALGKLLELINEGFRPGLVIGVPVGFVNALRLKYMLSKNNSVEYITNISVKGGVSLGVSLVKALMEIE</sequence>
<dbReference type="Pfam" id="PF02570">
    <property type="entry name" value="CbiC"/>
    <property type="match status" value="1"/>
</dbReference>
<dbReference type="UniPathway" id="UPA00148"/>
<evidence type="ECO:0000313" key="6">
    <source>
        <dbReference type="EMBL" id="QKQ99692.1"/>
    </source>
</evidence>
<dbReference type="Gene3D" id="3.40.50.10230">
    <property type="entry name" value="Cobalamin biosynthesis CobH/CbiC, precorrin-8X methylmutase"/>
    <property type="match status" value="1"/>
</dbReference>
<evidence type="ECO:0000256" key="4">
    <source>
        <dbReference type="ARBA" id="ARBA00023235"/>
    </source>
</evidence>
<dbReference type="PANTHER" id="PTHR43588">
    <property type="entry name" value="COBALT-PRECORRIN-8 METHYLMUTASE"/>
    <property type="match status" value="1"/>
</dbReference>
<keyword evidence="3" id="KW-0169">Cobalamin biosynthesis</keyword>
<dbReference type="GO" id="GO:0016993">
    <property type="term" value="F:precorrin-8X methylmutase activity"/>
    <property type="evidence" value="ECO:0007669"/>
    <property type="project" value="InterPro"/>
</dbReference>
<evidence type="ECO:0000256" key="2">
    <source>
        <dbReference type="ARBA" id="ARBA00009774"/>
    </source>
</evidence>
<dbReference type="InterPro" id="IPR036588">
    <property type="entry name" value="CobH/CbiC_sf"/>
</dbReference>
<dbReference type="GO" id="GO:0009236">
    <property type="term" value="P:cobalamin biosynthetic process"/>
    <property type="evidence" value="ECO:0007669"/>
    <property type="project" value="UniProtKB-UniPathway"/>
</dbReference>
<keyword evidence="7" id="KW-1185">Reference proteome</keyword>
<evidence type="ECO:0000259" key="5">
    <source>
        <dbReference type="Pfam" id="PF02570"/>
    </source>
</evidence>
<dbReference type="PANTHER" id="PTHR43588:SF1">
    <property type="entry name" value="COBALT-PRECORRIN-8 METHYLMUTASE"/>
    <property type="match status" value="1"/>
</dbReference>
<evidence type="ECO:0000313" key="7">
    <source>
        <dbReference type="Proteomes" id="UP000509301"/>
    </source>
</evidence>
<proteinExistence type="inferred from homology"/>
<dbReference type="Proteomes" id="UP000509301">
    <property type="component" value="Chromosome"/>
</dbReference>
<dbReference type="SUPFAM" id="SSF63965">
    <property type="entry name" value="Precorrin-8X methylmutase CbiC/CobH"/>
    <property type="match status" value="1"/>
</dbReference>